<gene>
    <name evidence="1" type="ORF">BN13_1660016</name>
</gene>
<reference evidence="1 2" key="1">
    <citation type="journal article" date="2013" name="ISME J.">
        <title>A metabolic model for members of the genus Tetrasphaera involved in enhanced biological phosphorus removal.</title>
        <authorList>
            <person name="Kristiansen R."/>
            <person name="Nguyen H.T.T."/>
            <person name="Saunders A.M."/>
            <person name="Nielsen J.L."/>
            <person name="Wimmer R."/>
            <person name="Le V.Q."/>
            <person name="McIlroy S.J."/>
            <person name="Petrovski S."/>
            <person name="Seviour R.J."/>
            <person name="Calteau A."/>
            <person name="Nielsen K.L."/>
            <person name="Nielsen P.H."/>
        </authorList>
    </citation>
    <scope>NUCLEOTIDE SEQUENCE [LARGE SCALE GENOMIC DNA]</scope>
    <source>
        <strain evidence="1 2">Ben 74</strain>
    </source>
</reference>
<dbReference type="STRING" id="1193518.BN13_1660016"/>
<keyword evidence="2" id="KW-1185">Reference proteome</keyword>
<evidence type="ECO:0000313" key="1">
    <source>
        <dbReference type="EMBL" id="CCI52387.1"/>
    </source>
</evidence>
<dbReference type="Proteomes" id="UP000035720">
    <property type="component" value="Unassembled WGS sequence"/>
</dbReference>
<proteinExistence type="predicted"/>
<evidence type="ECO:0000313" key="2">
    <source>
        <dbReference type="Proteomes" id="UP000035720"/>
    </source>
</evidence>
<dbReference type="AlphaFoldDB" id="A0A077MC23"/>
<protein>
    <submittedName>
        <fullName evidence="1">Uncharacterized protein</fullName>
    </submittedName>
</protein>
<organism evidence="1 2">
    <name type="scientific">Nostocoides jenkinsii Ben 74</name>
    <dbReference type="NCBI Taxonomy" id="1193518"/>
    <lineage>
        <taxon>Bacteria</taxon>
        <taxon>Bacillati</taxon>
        <taxon>Actinomycetota</taxon>
        <taxon>Actinomycetes</taxon>
        <taxon>Micrococcales</taxon>
        <taxon>Intrasporangiaceae</taxon>
        <taxon>Nostocoides</taxon>
    </lineage>
</organism>
<accession>A0A077MC23</accession>
<dbReference type="EMBL" id="CAJC01000075">
    <property type="protein sequence ID" value="CCI52387.1"/>
    <property type="molecule type" value="Genomic_DNA"/>
</dbReference>
<sequence length="79" mass="8224">MSGGLRAAIEEYAELVHPGVPVPRVPPAVMPDQLAVMLYDAHLAARLDVQSACAHLARLLADLAPPPGKPSGPPGPRTQ</sequence>
<name>A0A077MC23_9MICO</name>
<comment type="caution">
    <text evidence="1">The sequence shown here is derived from an EMBL/GenBank/DDBJ whole genome shotgun (WGS) entry which is preliminary data.</text>
</comment>